<gene>
    <name evidence="2" type="ordered locus">Mhar_0175</name>
</gene>
<dbReference type="Proteomes" id="UP000005877">
    <property type="component" value="Chromosome"/>
</dbReference>
<proteinExistence type="predicted"/>
<dbReference type="KEGG" id="mhi:Mhar_0175"/>
<dbReference type="InterPro" id="IPR007712">
    <property type="entry name" value="RelE/ParE_toxin"/>
</dbReference>
<dbReference type="OrthoDB" id="380271at2157"/>
<dbReference type="InterPro" id="IPR035093">
    <property type="entry name" value="RelE/ParE_toxin_dom_sf"/>
</dbReference>
<dbReference type="EMBL" id="CP003117">
    <property type="protein sequence ID" value="AET63566.1"/>
    <property type="molecule type" value="Genomic_DNA"/>
</dbReference>
<protein>
    <submittedName>
        <fullName evidence="2">Addiction module toxin, RelE/StbE family</fullName>
    </submittedName>
</protein>
<keyword evidence="3" id="KW-1185">Reference proteome</keyword>
<name>G7WL12_METH6</name>
<dbReference type="SUPFAM" id="SSF143011">
    <property type="entry name" value="RelE-like"/>
    <property type="match status" value="1"/>
</dbReference>
<dbReference type="RefSeq" id="WP_014585754.1">
    <property type="nucleotide sequence ID" value="NC_017527.1"/>
</dbReference>
<accession>G7WL12</accession>
<dbReference type="Gene3D" id="3.30.2310.20">
    <property type="entry name" value="RelE-like"/>
    <property type="match status" value="1"/>
</dbReference>
<sequence length="103" mass="12218">MSRPLDSVRREYASTTEFERQFKKLTKKDRALRDRLLRKINQILSDPEIGEPKSHALRHIRGSHVDPYVIVYVFNGNTITFIYVDHHDATYKKAPYILAKYRL</sequence>
<dbReference type="GeneID" id="12509344"/>
<evidence type="ECO:0000313" key="3">
    <source>
        <dbReference type="Proteomes" id="UP000005877"/>
    </source>
</evidence>
<keyword evidence="1" id="KW-1277">Toxin-antitoxin system</keyword>
<reference evidence="2 3" key="1">
    <citation type="journal article" date="2012" name="PLoS ONE">
        <title>The genome characteristics and predicted function of methyl-group oxidation pathway in the obligate aceticlastic methanogens, Methanosaeta spp.</title>
        <authorList>
            <person name="Zhu J."/>
            <person name="Zheng H."/>
            <person name="Ai G."/>
            <person name="Zhang G."/>
            <person name="Liu D."/>
            <person name="Liu X."/>
            <person name="Dong X."/>
        </authorList>
    </citation>
    <scope>NUCLEOTIDE SEQUENCE [LARGE SCALE GENOMIC DNA]</scope>
    <source>
        <strain evidence="2 3">6Ac</strain>
    </source>
</reference>
<evidence type="ECO:0000256" key="1">
    <source>
        <dbReference type="ARBA" id="ARBA00022649"/>
    </source>
</evidence>
<organism evidence="2 3">
    <name type="scientific">Methanothrix harundinacea (strain 6Ac)</name>
    <name type="common">Methanosaeta harundinacea</name>
    <dbReference type="NCBI Taxonomy" id="1110509"/>
    <lineage>
        <taxon>Archaea</taxon>
        <taxon>Methanobacteriati</taxon>
        <taxon>Methanobacteriota</taxon>
        <taxon>Stenosarchaea group</taxon>
        <taxon>Methanomicrobia</taxon>
        <taxon>Methanotrichales</taxon>
        <taxon>Methanotrichaceae</taxon>
        <taxon>Methanothrix</taxon>
    </lineage>
</organism>
<dbReference type="AlphaFoldDB" id="G7WL12"/>
<evidence type="ECO:0000313" key="2">
    <source>
        <dbReference type="EMBL" id="AET63566.1"/>
    </source>
</evidence>
<dbReference type="HOGENOM" id="CLU_155761_4_1_2"/>
<dbReference type="Pfam" id="PF05016">
    <property type="entry name" value="ParE_toxin"/>
    <property type="match status" value="1"/>
</dbReference>
<dbReference type="NCBIfam" id="TIGR02385">
    <property type="entry name" value="RelE_StbE"/>
    <property type="match status" value="1"/>
</dbReference>
<dbReference type="STRING" id="1110509.Mhar_0175"/>
<dbReference type="PATRIC" id="fig|1110509.7.peg.193"/>